<protein>
    <recommendedName>
        <fullName evidence="2">Radical SAM core domain-containing protein</fullName>
    </recommendedName>
</protein>
<evidence type="ECO:0000313" key="1">
    <source>
        <dbReference type="EMBL" id="KKL86138.1"/>
    </source>
</evidence>
<dbReference type="AlphaFoldDB" id="A0A0F9FIM8"/>
<name>A0A0F9FIM8_9ZZZZ</name>
<feature type="non-terminal residue" evidence="1">
    <location>
        <position position="261"/>
    </location>
</feature>
<gene>
    <name evidence="1" type="ORF">LCGC14_1947740</name>
</gene>
<sequence length="261" mass="30060">MKIKKNNYRLLIVNQLRPEFTLDYMLVKGLRNYRELLLKDYPEMEKWLLEQTFDIDPIWPERVQVKFRGYGVSTPGRFLADNLKTPTDILYGDISSDQVIAKLQEAKEKGFPYTHVGFSIFVTGYTNFKITSQKVKQYDPNIVTIAGNVGSLFPGTENFVDLICRGDGVPYLRNLFGEPCSSEYTLEIIPAKSKISVNGISLESDLAQLVTKLGCINNCDFCITRQLFDDHFSGALFSPRLVHDKLVEYRRKIKKDFHIMY</sequence>
<dbReference type="EMBL" id="LAZR01021202">
    <property type="protein sequence ID" value="KKL86138.1"/>
    <property type="molecule type" value="Genomic_DNA"/>
</dbReference>
<evidence type="ECO:0008006" key="2">
    <source>
        <dbReference type="Google" id="ProtNLM"/>
    </source>
</evidence>
<comment type="caution">
    <text evidence="1">The sequence shown here is derived from an EMBL/GenBank/DDBJ whole genome shotgun (WGS) entry which is preliminary data.</text>
</comment>
<accession>A0A0F9FIM8</accession>
<reference evidence="1" key="1">
    <citation type="journal article" date="2015" name="Nature">
        <title>Complex archaea that bridge the gap between prokaryotes and eukaryotes.</title>
        <authorList>
            <person name="Spang A."/>
            <person name="Saw J.H."/>
            <person name="Jorgensen S.L."/>
            <person name="Zaremba-Niedzwiedzka K."/>
            <person name="Martijn J."/>
            <person name="Lind A.E."/>
            <person name="van Eijk R."/>
            <person name="Schleper C."/>
            <person name="Guy L."/>
            <person name="Ettema T.J."/>
        </authorList>
    </citation>
    <scope>NUCLEOTIDE SEQUENCE</scope>
</reference>
<proteinExistence type="predicted"/>
<organism evidence="1">
    <name type="scientific">marine sediment metagenome</name>
    <dbReference type="NCBI Taxonomy" id="412755"/>
    <lineage>
        <taxon>unclassified sequences</taxon>
        <taxon>metagenomes</taxon>
        <taxon>ecological metagenomes</taxon>
    </lineage>
</organism>